<name>A0A316DIJ8_9BACT</name>
<evidence type="ECO:0000313" key="2">
    <source>
        <dbReference type="Proteomes" id="UP000245489"/>
    </source>
</evidence>
<gene>
    <name evidence="1" type="ORF">LV89_04353</name>
</gene>
<dbReference type="RefSeq" id="WP_109745013.1">
    <property type="nucleotide sequence ID" value="NZ_QGGO01000035.1"/>
</dbReference>
<dbReference type="PANTHER" id="PTHR35586">
    <property type="entry name" value="SLL1691 PROTEIN"/>
    <property type="match status" value="1"/>
</dbReference>
<sequence length="310" mass="36787">MKRDDALWKGLIEDLSDDFLKFFFSNAEEIFDFNRKISFLDKELEQIFPNNPDEFSPKYVDKLIKVYRKSGKDEWVLVHIEVQGSTDKAFEKRMFQYYYRILDKYDRDVTSLAILTDKNKSFHPKMYKKEFIGSSVDFKFNVYKVLDADEKELEKNDNPFASVILVVLTALKKGKISEKSLFDLKMQLLRKLYAKNFSRERITALLRFLKLYVRFESKELISKFDIELDKITNRPNTMGLKEFVLDRERRMARKEGREEGREEGMSIKEKEDKNNFTINLLTQTDFSDEKIALLVGVNIEFVKEIRASLL</sequence>
<comment type="caution">
    <text evidence="1">The sequence shown here is derived from an EMBL/GenBank/DDBJ whole genome shotgun (WGS) entry which is preliminary data.</text>
</comment>
<accession>A0A316DIJ8</accession>
<dbReference type="AlphaFoldDB" id="A0A316DIJ8"/>
<reference evidence="1 2" key="1">
    <citation type="submission" date="2018-05" db="EMBL/GenBank/DDBJ databases">
        <title>Genomic Encyclopedia of Archaeal and Bacterial Type Strains, Phase II (KMG-II): from individual species to whole genera.</title>
        <authorList>
            <person name="Goeker M."/>
        </authorList>
    </citation>
    <scope>NUCLEOTIDE SEQUENCE [LARGE SCALE GENOMIC DNA]</scope>
    <source>
        <strain evidence="1 2">DSM 22214</strain>
    </source>
</reference>
<dbReference type="Proteomes" id="UP000245489">
    <property type="component" value="Unassembled WGS sequence"/>
</dbReference>
<protein>
    <recommendedName>
        <fullName evidence="3">Transposase/invertase (TIGR01784 family)</fullName>
    </recommendedName>
</protein>
<dbReference type="PANTHER" id="PTHR35586:SF1">
    <property type="entry name" value="SLL1691 PROTEIN"/>
    <property type="match status" value="1"/>
</dbReference>
<dbReference type="EMBL" id="QGGO01000035">
    <property type="protein sequence ID" value="PWK17438.1"/>
    <property type="molecule type" value="Genomic_DNA"/>
</dbReference>
<evidence type="ECO:0000313" key="1">
    <source>
        <dbReference type="EMBL" id="PWK17438.1"/>
    </source>
</evidence>
<evidence type="ECO:0008006" key="3">
    <source>
        <dbReference type="Google" id="ProtNLM"/>
    </source>
</evidence>
<proteinExistence type="predicted"/>
<keyword evidence="2" id="KW-1185">Reference proteome</keyword>
<dbReference type="OrthoDB" id="944318at2"/>
<organism evidence="1 2">
    <name type="scientific">Arcicella aurantiaca</name>
    <dbReference type="NCBI Taxonomy" id="591202"/>
    <lineage>
        <taxon>Bacteria</taxon>
        <taxon>Pseudomonadati</taxon>
        <taxon>Bacteroidota</taxon>
        <taxon>Cytophagia</taxon>
        <taxon>Cytophagales</taxon>
        <taxon>Flectobacillaceae</taxon>
        <taxon>Arcicella</taxon>
    </lineage>
</organism>